<accession>A0A507DME9</accession>
<dbReference type="VEuPathDB" id="FungiDB:SeMB42_g01116"/>
<proteinExistence type="predicted"/>
<evidence type="ECO:0000313" key="1">
    <source>
        <dbReference type="EMBL" id="TPX52889.1"/>
    </source>
</evidence>
<protein>
    <submittedName>
        <fullName evidence="1">Uncharacterized protein</fullName>
    </submittedName>
</protein>
<reference evidence="1 2" key="1">
    <citation type="journal article" date="2019" name="Sci. Rep.">
        <title>Comparative genomics of chytrid fungi reveal insights into the obligate biotrophic and pathogenic lifestyle of Synchytrium endobioticum.</title>
        <authorList>
            <person name="van de Vossenberg B.T.L.H."/>
            <person name="Warris S."/>
            <person name="Nguyen H.D.T."/>
            <person name="van Gent-Pelzer M.P.E."/>
            <person name="Joly D.L."/>
            <person name="van de Geest H.C."/>
            <person name="Bonants P.J.M."/>
            <person name="Smith D.S."/>
            <person name="Levesque C.A."/>
            <person name="van der Lee T.A.J."/>
        </authorList>
    </citation>
    <scope>NUCLEOTIDE SEQUENCE [LARGE SCALE GENOMIC DNA]</scope>
    <source>
        <strain evidence="1 2">MB42</strain>
    </source>
</reference>
<name>A0A507DME9_9FUNG</name>
<dbReference type="Proteomes" id="UP000317494">
    <property type="component" value="Unassembled WGS sequence"/>
</dbReference>
<evidence type="ECO:0000313" key="2">
    <source>
        <dbReference type="Proteomes" id="UP000317494"/>
    </source>
</evidence>
<gene>
    <name evidence="1" type="ORF">SeMB42_g01116</name>
</gene>
<sequence length="89" mass="10022">MWRGLGCCVTGSVARTVLTPVFVPITIYSSPDGVSINNLAGVRRDRQRQVMYRFFAFAAAPHHRLASPDQFRYGYILWLHAAWTAVPPD</sequence>
<organism evidence="1 2">
    <name type="scientific">Synchytrium endobioticum</name>
    <dbReference type="NCBI Taxonomy" id="286115"/>
    <lineage>
        <taxon>Eukaryota</taxon>
        <taxon>Fungi</taxon>
        <taxon>Fungi incertae sedis</taxon>
        <taxon>Chytridiomycota</taxon>
        <taxon>Chytridiomycota incertae sedis</taxon>
        <taxon>Chytridiomycetes</taxon>
        <taxon>Synchytriales</taxon>
        <taxon>Synchytriaceae</taxon>
        <taxon>Synchytrium</taxon>
    </lineage>
</organism>
<comment type="caution">
    <text evidence="1">The sequence shown here is derived from an EMBL/GenBank/DDBJ whole genome shotgun (WGS) entry which is preliminary data.</text>
</comment>
<dbReference type="AlphaFoldDB" id="A0A507DME9"/>
<keyword evidence="2" id="KW-1185">Reference proteome</keyword>
<dbReference type="EMBL" id="QEAN01000026">
    <property type="protein sequence ID" value="TPX52889.1"/>
    <property type="molecule type" value="Genomic_DNA"/>
</dbReference>